<dbReference type="SUPFAM" id="SSF158791">
    <property type="entry name" value="MgtE N-terminal domain-like"/>
    <property type="match status" value="1"/>
</dbReference>
<keyword evidence="5" id="KW-1185">Reference proteome</keyword>
<keyword evidence="4" id="KW-0282">Flagellum</keyword>
<dbReference type="RefSeq" id="WP_132707082.1">
    <property type="nucleotide sequence ID" value="NZ_JACIGF010000001.1"/>
</dbReference>
<dbReference type="InterPro" id="IPR006668">
    <property type="entry name" value="Mg_transptr_MgtE_intracell_dom"/>
</dbReference>
<gene>
    <name evidence="4" type="ORF">EV659_101477</name>
</gene>
<accession>A0A4R2PRV3</accession>
<reference evidence="4 5" key="1">
    <citation type="submission" date="2019-03" db="EMBL/GenBank/DDBJ databases">
        <title>Genomic Encyclopedia of Type Strains, Phase IV (KMG-IV): sequencing the most valuable type-strain genomes for metagenomic binning, comparative biology and taxonomic classification.</title>
        <authorList>
            <person name="Goeker M."/>
        </authorList>
    </citation>
    <scope>NUCLEOTIDE SEQUENCE [LARGE SCALE GENOMIC DNA]</scope>
    <source>
        <strain evidence="4 5">DSM 2132</strain>
    </source>
</reference>
<evidence type="ECO:0000313" key="4">
    <source>
        <dbReference type="EMBL" id="TCP38570.1"/>
    </source>
</evidence>
<keyword evidence="1" id="KW-0175">Coiled coil</keyword>
<sequence length="228" mass="25479">MKGVKLLPIFLGLTGLLLVMKSSVIFAGWNDSMTTPAAFAQEPDGAAEATPDRQSEPAATDDAAAAAEAAKTARRPRDVDRLSRTEFELLQELRGRREALDRREDEIELQRTILDAKEKQIEKKISRLELLETSIRDLVDSYSQQEDERLKNLVQIYESMKAKDAADIFNRMELTTQIDLATRIMPRKMSAIISEMDPEKAKSLTVELAERDPLPTNLPEPAPGEQGA</sequence>
<proteinExistence type="predicted"/>
<evidence type="ECO:0000256" key="1">
    <source>
        <dbReference type="SAM" id="Coils"/>
    </source>
</evidence>
<dbReference type="Pfam" id="PF03448">
    <property type="entry name" value="MgtE_N"/>
    <property type="match status" value="1"/>
</dbReference>
<evidence type="ECO:0000313" key="5">
    <source>
        <dbReference type="Proteomes" id="UP000295399"/>
    </source>
</evidence>
<feature type="coiled-coil region" evidence="1">
    <location>
        <begin position="90"/>
        <end position="148"/>
    </location>
</feature>
<dbReference type="AlphaFoldDB" id="A0A4R2PRV3"/>
<dbReference type="OrthoDB" id="9791432at2"/>
<evidence type="ECO:0000256" key="2">
    <source>
        <dbReference type="SAM" id="MobiDB-lite"/>
    </source>
</evidence>
<dbReference type="Proteomes" id="UP000295399">
    <property type="component" value="Unassembled WGS sequence"/>
</dbReference>
<feature type="compositionally biased region" description="Basic and acidic residues" evidence="2">
    <location>
        <begin position="201"/>
        <end position="213"/>
    </location>
</feature>
<name>A0A4R2PRV3_RHOSA</name>
<dbReference type="InParanoid" id="A0A4R2PRV3"/>
<keyword evidence="4" id="KW-0969">Cilium</keyword>
<dbReference type="EMBL" id="SLXO01000001">
    <property type="protein sequence ID" value="TCP38570.1"/>
    <property type="molecule type" value="Genomic_DNA"/>
</dbReference>
<keyword evidence="4" id="KW-0966">Cell projection</keyword>
<feature type="domain" description="Magnesium transporter MgtE intracellular" evidence="3">
    <location>
        <begin position="137"/>
        <end position="211"/>
    </location>
</feature>
<organism evidence="4 5">
    <name type="scientific">Rhodothalassium salexigens DSM 2132</name>
    <dbReference type="NCBI Taxonomy" id="1188247"/>
    <lineage>
        <taxon>Bacteria</taxon>
        <taxon>Pseudomonadati</taxon>
        <taxon>Pseudomonadota</taxon>
        <taxon>Alphaproteobacteria</taxon>
        <taxon>Rhodothalassiales</taxon>
        <taxon>Rhodothalassiaceae</taxon>
        <taxon>Rhodothalassium</taxon>
    </lineage>
</organism>
<protein>
    <submittedName>
        <fullName evidence="4">Flagellar motility protein MotE (MotC chaperone)</fullName>
    </submittedName>
</protein>
<evidence type="ECO:0000259" key="3">
    <source>
        <dbReference type="Pfam" id="PF03448"/>
    </source>
</evidence>
<feature type="region of interest" description="Disordered" evidence="2">
    <location>
        <begin position="201"/>
        <end position="228"/>
    </location>
</feature>
<comment type="caution">
    <text evidence="4">The sequence shown here is derived from an EMBL/GenBank/DDBJ whole genome shotgun (WGS) entry which is preliminary data.</text>
</comment>